<feature type="coiled-coil region" evidence="1">
    <location>
        <begin position="432"/>
        <end position="469"/>
    </location>
</feature>
<proteinExistence type="predicted"/>
<comment type="caution">
    <text evidence="4">The sequence shown here is derived from an EMBL/GenBank/DDBJ whole genome shotgun (WGS) entry which is preliminary data.</text>
</comment>
<feature type="domain" description="Rad50/SbcC-type AAA" evidence="3">
    <location>
        <begin position="6"/>
        <end position="197"/>
    </location>
</feature>
<keyword evidence="2" id="KW-0812">Transmembrane</keyword>
<evidence type="ECO:0000256" key="2">
    <source>
        <dbReference type="SAM" id="Phobius"/>
    </source>
</evidence>
<dbReference type="AlphaFoldDB" id="A0A944QUM4"/>
<dbReference type="PANTHER" id="PTHR32114:SF2">
    <property type="entry name" value="ABC TRANSPORTER ABCH.3"/>
    <property type="match status" value="1"/>
</dbReference>
<dbReference type="InterPro" id="IPR027417">
    <property type="entry name" value="P-loop_NTPase"/>
</dbReference>
<name>A0A944QUM4_9GAMM</name>
<keyword evidence="1" id="KW-0175">Coiled coil</keyword>
<dbReference type="InterPro" id="IPR038729">
    <property type="entry name" value="Rad50/SbcC_AAA"/>
</dbReference>
<protein>
    <submittedName>
        <fullName evidence="4">AAA family ATPase</fullName>
    </submittedName>
</protein>
<accession>A0A944QUM4</accession>
<dbReference type="EMBL" id="JAHHGM010000032">
    <property type="protein sequence ID" value="MBT2991248.1"/>
    <property type="molecule type" value="Genomic_DNA"/>
</dbReference>
<gene>
    <name evidence="4" type="ORF">KME65_19985</name>
</gene>
<feature type="transmembrane region" description="Helical" evidence="2">
    <location>
        <begin position="304"/>
        <end position="324"/>
    </location>
</feature>
<dbReference type="PANTHER" id="PTHR32114">
    <property type="entry name" value="ABC TRANSPORTER ABCH.3"/>
    <property type="match status" value="1"/>
</dbReference>
<sequence length="631" mass="71089">MIINSIKAKNVLKYAELNLEEIPQQGLLAISGPNESGKSTIGETVCFALFGRTFSLDLDDLSKVIRWGETHCSAQLEFTPRDGKRYRLDRFLDDAGNHSARLSLAASGTDGEPIARGVEQVADKVYELIGYEFDEFVESFYLAQREITTPHPHSFAVKTMAGLVTLEYVDQACQTDKEETLNEIEQRKSEQISVQSQIDEVDIDHSLMPSLQGEYNEVSRHMEDSMDLIEQLENASITYQDALPKREQDLGAAGRAGFIGLFFLVLALLTAVAWYLLAKLPEHPFAARLSETLSGTLSTWEASMIPWLLYGAGGFALLFLVFWIRRSAKKGSAKSQDEAAAGLVKALNDLDGLSTIVIRNELDEETGSAKLEEDTASIEESEAEPAIVDRGARERFSQRVSDWQLSIAEVRDGVALEENQLRRGVEADRRRLGQLDQVIAQEQERLDKVEKLQLIKADLQQKVDDKQRHMEICAVADQLIQGTTREVSHKFNHKLRGLVSKTLPLFTENRYEHLQIDDDLSVRAFSSEKRDFMDLDEISSGTQRQIMLAVRLALSQELVNRAIQGSQFLFLDEPFAFFDQKRTRSSLTVLPTLSEELNQIWIVAQDFAADLKFDMHVRCDRESNAISMQQS</sequence>
<keyword evidence="2" id="KW-0472">Membrane</keyword>
<dbReference type="Gene3D" id="3.40.50.300">
    <property type="entry name" value="P-loop containing nucleotide triphosphate hydrolases"/>
    <property type="match status" value="2"/>
</dbReference>
<evidence type="ECO:0000313" key="5">
    <source>
        <dbReference type="Proteomes" id="UP000770889"/>
    </source>
</evidence>
<dbReference type="SUPFAM" id="SSF52540">
    <property type="entry name" value="P-loop containing nucleoside triphosphate hydrolases"/>
    <property type="match status" value="1"/>
</dbReference>
<keyword evidence="2" id="KW-1133">Transmembrane helix</keyword>
<evidence type="ECO:0000256" key="1">
    <source>
        <dbReference type="SAM" id="Coils"/>
    </source>
</evidence>
<evidence type="ECO:0000259" key="3">
    <source>
        <dbReference type="Pfam" id="PF13476"/>
    </source>
</evidence>
<dbReference type="Pfam" id="PF13476">
    <property type="entry name" value="AAA_23"/>
    <property type="match status" value="1"/>
</dbReference>
<dbReference type="GO" id="GO:0016887">
    <property type="term" value="F:ATP hydrolysis activity"/>
    <property type="evidence" value="ECO:0007669"/>
    <property type="project" value="InterPro"/>
</dbReference>
<reference evidence="4 5" key="1">
    <citation type="submission" date="2021-05" db="EMBL/GenBank/DDBJ databases">
        <title>Genetic and Functional Diversity in Clade A Lucinid endosymbionts from the Bahamas.</title>
        <authorList>
            <person name="Giani N.M."/>
            <person name="Engel A.S."/>
            <person name="Campbell B.J."/>
        </authorList>
    </citation>
    <scope>NUCLEOTIDE SEQUENCE [LARGE SCALE GENOMIC DNA]</scope>
    <source>
        <strain evidence="4">LUC16012Gg_MoonRockCtena</strain>
    </source>
</reference>
<dbReference type="Proteomes" id="UP000770889">
    <property type="component" value="Unassembled WGS sequence"/>
</dbReference>
<evidence type="ECO:0000313" key="4">
    <source>
        <dbReference type="EMBL" id="MBT2991248.1"/>
    </source>
</evidence>
<organism evidence="4 5">
    <name type="scientific">Candidatus Thiodiazotropha taylori</name>
    <dbReference type="NCBI Taxonomy" id="2792791"/>
    <lineage>
        <taxon>Bacteria</taxon>
        <taxon>Pseudomonadati</taxon>
        <taxon>Pseudomonadota</taxon>
        <taxon>Gammaproteobacteria</taxon>
        <taxon>Chromatiales</taxon>
        <taxon>Sedimenticolaceae</taxon>
        <taxon>Candidatus Thiodiazotropha</taxon>
    </lineage>
</organism>
<dbReference type="GO" id="GO:0006302">
    <property type="term" value="P:double-strand break repair"/>
    <property type="evidence" value="ECO:0007669"/>
    <property type="project" value="InterPro"/>
</dbReference>
<feature type="transmembrane region" description="Helical" evidence="2">
    <location>
        <begin position="256"/>
        <end position="277"/>
    </location>
</feature>